<dbReference type="PANTHER" id="PTHR30244">
    <property type="entry name" value="TRANSAMINASE"/>
    <property type="match status" value="1"/>
</dbReference>
<keyword evidence="2" id="KW-0663">Pyridoxal phosphate</keyword>
<dbReference type="EMBL" id="CP008956">
    <property type="protein sequence ID" value="QJQ01176.1"/>
    <property type="molecule type" value="Genomic_DNA"/>
</dbReference>
<evidence type="ECO:0000313" key="4">
    <source>
        <dbReference type="Proteomes" id="UP000501648"/>
    </source>
</evidence>
<reference evidence="3 4" key="1">
    <citation type="journal article" date="2012" name="J. Bacteriol.">
        <title>Genome sequence of the pathogenic Herbaspirillum seropedicae strain Os34, isolated from rice roots.</title>
        <authorList>
            <person name="Ye W."/>
            <person name="Ye S."/>
            <person name="Liu J."/>
            <person name="Chang S."/>
            <person name="Chen M."/>
            <person name="Zhu B."/>
            <person name="Guo L."/>
            <person name="An Q."/>
        </authorList>
    </citation>
    <scope>NUCLEOTIDE SEQUENCE [LARGE SCALE GENOMIC DNA]</scope>
    <source>
        <strain evidence="3 4">Os34</strain>
    </source>
</reference>
<dbReference type="InterPro" id="IPR000653">
    <property type="entry name" value="DegT/StrS_aminotransferase"/>
</dbReference>
<dbReference type="Pfam" id="PF01041">
    <property type="entry name" value="DegT_DnrJ_EryC1"/>
    <property type="match status" value="1"/>
</dbReference>
<dbReference type="SUPFAM" id="SSF53383">
    <property type="entry name" value="PLP-dependent transferases"/>
    <property type="match status" value="1"/>
</dbReference>
<keyword evidence="3" id="KW-0808">Transferase</keyword>
<organism evidence="3 4">
    <name type="scientific">Herbaspirillum rubrisubalbicans Os34</name>
    <dbReference type="NCBI Taxonomy" id="1235827"/>
    <lineage>
        <taxon>Bacteria</taxon>
        <taxon>Pseudomonadati</taxon>
        <taxon>Pseudomonadota</taxon>
        <taxon>Betaproteobacteria</taxon>
        <taxon>Burkholderiales</taxon>
        <taxon>Oxalobacteraceae</taxon>
        <taxon>Herbaspirillum</taxon>
    </lineage>
</organism>
<evidence type="ECO:0000256" key="1">
    <source>
        <dbReference type="ARBA" id="ARBA00037999"/>
    </source>
</evidence>
<proteinExistence type="inferred from homology"/>
<gene>
    <name evidence="3" type="ORF">C798_13305</name>
</gene>
<name>A0A6M3ZRI5_9BURK</name>
<dbReference type="Proteomes" id="UP000501648">
    <property type="component" value="Chromosome"/>
</dbReference>
<dbReference type="InterPro" id="IPR015422">
    <property type="entry name" value="PyrdxlP-dep_Trfase_small"/>
</dbReference>
<dbReference type="InterPro" id="IPR015424">
    <property type="entry name" value="PyrdxlP-dep_Trfase"/>
</dbReference>
<sequence>MEQEWIKLSDPDVSTRELEAVTRVLVSSGLSAGPVVESFENEFASYLGRTYGVAAASGTVALMLALRAMGIRAGDEVIASAYSWHQIVHAITLVGATPVFADIDYWSGNLAPHKVADKISQRTRAIVVGNCNGHPAAWAEFRQLAQAHGLRLIEDSSEAIGSRYQGRVVGNFGDIAIFDFSQPSALCCGEGAMLVTDDPELASELHYMRNRNLSDRQSIAVASRVPMQGSMSDLSAAIGIAQLERLDEILMRRKQVEAYYLEHVQFFEGIKPPYIGPDVEEVYWMLYLVHLGTRFTRTMRNQIIEDLASQEVEAAAWCQPLHQQFYYSRFGCKRGDLLLTEKIADRCIALPLHGHLNTDEVHFIVQAAKDASSNVGAGAAIY</sequence>
<dbReference type="RefSeq" id="WP_017453285.1">
    <property type="nucleotide sequence ID" value="NZ_CP008956.1"/>
</dbReference>
<dbReference type="PANTHER" id="PTHR30244:SF34">
    <property type="entry name" value="DTDP-4-AMINO-4,6-DIDEOXYGALACTOSE TRANSAMINASE"/>
    <property type="match status" value="1"/>
</dbReference>
<evidence type="ECO:0000313" key="3">
    <source>
        <dbReference type="EMBL" id="QJQ01176.1"/>
    </source>
</evidence>
<keyword evidence="3" id="KW-0032">Aminotransferase</keyword>
<dbReference type="Gene3D" id="3.40.640.10">
    <property type="entry name" value="Type I PLP-dependent aspartate aminotransferase-like (Major domain)"/>
    <property type="match status" value="1"/>
</dbReference>
<comment type="similarity">
    <text evidence="1 2">Belongs to the DegT/DnrJ/EryC1 family.</text>
</comment>
<dbReference type="GO" id="GO:0000271">
    <property type="term" value="P:polysaccharide biosynthetic process"/>
    <property type="evidence" value="ECO:0007669"/>
    <property type="project" value="TreeGrafter"/>
</dbReference>
<dbReference type="CDD" id="cd00616">
    <property type="entry name" value="AHBA_syn"/>
    <property type="match status" value="1"/>
</dbReference>
<protein>
    <submittedName>
        <fullName evidence="3">DegT/DnrJ/EryC1/StrS family aminotransferase</fullName>
    </submittedName>
</protein>
<dbReference type="AlphaFoldDB" id="A0A6M3ZRI5"/>
<dbReference type="GO" id="GO:0030170">
    <property type="term" value="F:pyridoxal phosphate binding"/>
    <property type="evidence" value="ECO:0007669"/>
    <property type="project" value="TreeGrafter"/>
</dbReference>
<dbReference type="PIRSF" id="PIRSF000390">
    <property type="entry name" value="PLP_StrS"/>
    <property type="match status" value="1"/>
</dbReference>
<accession>A0A6M3ZRI5</accession>
<dbReference type="Gene3D" id="3.90.1150.10">
    <property type="entry name" value="Aspartate Aminotransferase, domain 1"/>
    <property type="match status" value="1"/>
</dbReference>
<evidence type="ECO:0000256" key="2">
    <source>
        <dbReference type="RuleBase" id="RU004508"/>
    </source>
</evidence>
<dbReference type="InterPro" id="IPR015421">
    <property type="entry name" value="PyrdxlP-dep_Trfase_major"/>
</dbReference>
<dbReference type="GO" id="GO:0008483">
    <property type="term" value="F:transaminase activity"/>
    <property type="evidence" value="ECO:0007669"/>
    <property type="project" value="UniProtKB-KW"/>
</dbReference>